<comment type="similarity">
    <text evidence="1 4 5">Belongs to the bacterial ribosomal protein bL17 family.</text>
</comment>
<dbReference type="SUPFAM" id="SSF64263">
    <property type="entry name" value="Prokaryotic ribosomal protein L17"/>
    <property type="match status" value="1"/>
</dbReference>
<dbReference type="Gene3D" id="3.90.1030.10">
    <property type="entry name" value="Ribosomal protein L17"/>
    <property type="match status" value="1"/>
</dbReference>
<dbReference type="PANTHER" id="PTHR14413">
    <property type="entry name" value="RIBOSOMAL PROTEIN L17"/>
    <property type="match status" value="1"/>
</dbReference>
<name>A0A9J7AQ08_9PROT</name>
<keyword evidence="3 4" id="KW-0687">Ribonucleoprotein</keyword>
<reference evidence="7" key="1">
    <citation type="submission" date="2022-08" db="EMBL/GenBank/DDBJ databases">
        <title>Nisaea acidiphila sp. nov., isolated from a marine algal debris and emended description of the genus Nisaea Urios et al. 2008.</title>
        <authorList>
            <person name="Kwon K."/>
        </authorList>
    </citation>
    <scope>NUCLEOTIDE SEQUENCE</scope>
    <source>
        <strain evidence="7">MEBiC11861</strain>
    </source>
</reference>
<dbReference type="KEGG" id="naci:NUH88_14850"/>
<evidence type="ECO:0000313" key="7">
    <source>
        <dbReference type="EMBL" id="UUX48681.1"/>
    </source>
</evidence>
<evidence type="ECO:0000313" key="8">
    <source>
        <dbReference type="Proteomes" id="UP001060336"/>
    </source>
</evidence>
<keyword evidence="8" id="KW-1185">Reference proteome</keyword>
<evidence type="ECO:0000256" key="1">
    <source>
        <dbReference type="ARBA" id="ARBA00008777"/>
    </source>
</evidence>
<dbReference type="AlphaFoldDB" id="A0A9J7AQ08"/>
<dbReference type="NCBIfam" id="TIGR00059">
    <property type="entry name" value="L17"/>
    <property type="match status" value="1"/>
</dbReference>
<dbReference type="PROSITE" id="PS01167">
    <property type="entry name" value="RIBOSOMAL_L17"/>
    <property type="match status" value="1"/>
</dbReference>
<dbReference type="GO" id="GO:0022625">
    <property type="term" value="C:cytosolic large ribosomal subunit"/>
    <property type="evidence" value="ECO:0007669"/>
    <property type="project" value="TreeGrafter"/>
</dbReference>
<evidence type="ECO:0000256" key="4">
    <source>
        <dbReference type="HAMAP-Rule" id="MF_01368"/>
    </source>
</evidence>
<dbReference type="EMBL" id="CP102480">
    <property type="protein sequence ID" value="UUX48681.1"/>
    <property type="molecule type" value="Genomic_DNA"/>
</dbReference>
<dbReference type="Pfam" id="PF01196">
    <property type="entry name" value="Ribosomal_L17"/>
    <property type="match status" value="1"/>
</dbReference>
<dbReference type="FunFam" id="3.90.1030.10:FF:000001">
    <property type="entry name" value="50S ribosomal protein L17"/>
    <property type="match status" value="1"/>
</dbReference>
<evidence type="ECO:0000256" key="6">
    <source>
        <dbReference type="SAM" id="MobiDB-lite"/>
    </source>
</evidence>
<dbReference type="HAMAP" id="MF_01368">
    <property type="entry name" value="Ribosomal_bL17"/>
    <property type="match status" value="1"/>
</dbReference>
<dbReference type="GO" id="GO:0003735">
    <property type="term" value="F:structural constituent of ribosome"/>
    <property type="evidence" value="ECO:0007669"/>
    <property type="project" value="InterPro"/>
</dbReference>
<sequence>MRHRFKGRRFNRSASHRKAMFKNMANALIKHEQIVTTLPKAKDLRSVVEKLITLGKRQDLHARRQAMSQLQDNAMTRKLFDVLAERYKDRQGGYTRVLKAGFRYGDSAPMAVIELVDRDEDARGQDSGPVMVQEEELEGAMPAAI</sequence>
<protein>
    <recommendedName>
        <fullName evidence="4">Large ribosomal subunit protein bL17</fullName>
    </recommendedName>
</protein>
<dbReference type="RefSeq" id="WP_257767183.1">
    <property type="nucleotide sequence ID" value="NZ_CP102480.1"/>
</dbReference>
<organism evidence="7 8">
    <name type="scientific">Nisaea acidiphila</name>
    <dbReference type="NCBI Taxonomy" id="1862145"/>
    <lineage>
        <taxon>Bacteria</taxon>
        <taxon>Pseudomonadati</taxon>
        <taxon>Pseudomonadota</taxon>
        <taxon>Alphaproteobacteria</taxon>
        <taxon>Rhodospirillales</taxon>
        <taxon>Thalassobaculaceae</taxon>
        <taxon>Nisaea</taxon>
    </lineage>
</organism>
<dbReference type="Proteomes" id="UP001060336">
    <property type="component" value="Chromosome"/>
</dbReference>
<dbReference type="PANTHER" id="PTHR14413:SF16">
    <property type="entry name" value="LARGE RIBOSOMAL SUBUNIT PROTEIN BL17M"/>
    <property type="match status" value="1"/>
</dbReference>
<evidence type="ECO:0000256" key="2">
    <source>
        <dbReference type="ARBA" id="ARBA00022980"/>
    </source>
</evidence>
<evidence type="ECO:0000256" key="3">
    <source>
        <dbReference type="ARBA" id="ARBA00023274"/>
    </source>
</evidence>
<accession>A0A9J7AQ08</accession>
<dbReference type="GO" id="GO:0006412">
    <property type="term" value="P:translation"/>
    <property type="evidence" value="ECO:0007669"/>
    <property type="project" value="UniProtKB-UniRule"/>
</dbReference>
<evidence type="ECO:0000256" key="5">
    <source>
        <dbReference type="RuleBase" id="RU000660"/>
    </source>
</evidence>
<comment type="subunit">
    <text evidence="4">Part of the 50S ribosomal subunit. Contacts protein L32.</text>
</comment>
<dbReference type="InterPro" id="IPR047859">
    <property type="entry name" value="Ribosomal_bL17_CS"/>
</dbReference>
<dbReference type="InterPro" id="IPR000456">
    <property type="entry name" value="Ribosomal_bL17"/>
</dbReference>
<keyword evidence="2 4" id="KW-0689">Ribosomal protein</keyword>
<feature type="region of interest" description="Disordered" evidence="6">
    <location>
        <begin position="121"/>
        <end position="145"/>
    </location>
</feature>
<gene>
    <name evidence="4 7" type="primary">rplQ</name>
    <name evidence="7" type="ORF">NUH88_14850</name>
</gene>
<dbReference type="InterPro" id="IPR036373">
    <property type="entry name" value="Ribosomal_bL17_sf"/>
</dbReference>
<proteinExistence type="inferred from homology"/>